<sequence>MTALGFEYSDLQRAKWWLRDKSLIPVAQLAASAIDTWGESPSSHDVEVLKRDDRRLILRINLSQSGEGPFIMKVAPLRCLRQRLKYHSMKYNRFAFGEAVNLLIAAKLCLKVPKVYGYGCIYGSCRLITKDVLILEDLAPRIPVGELLKLNRGDEKKCAKILSRTIPSFVGLYKAKCNHIGLNMGAIMLGDENSKQDDFIVDFEYAK</sequence>
<gene>
    <name evidence="1" type="ORF">S01H1_72091</name>
</gene>
<reference evidence="1" key="1">
    <citation type="journal article" date="2014" name="Front. Microbiol.">
        <title>High frequency of phylogenetically diverse reductive dehalogenase-homologous genes in deep subseafloor sedimentary metagenomes.</title>
        <authorList>
            <person name="Kawai M."/>
            <person name="Futagami T."/>
            <person name="Toyoda A."/>
            <person name="Takaki Y."/>
            <person name="Nishi S."/>
            <person name="Hori S."/>
            <person name="Arai W."/>
            <person name="Tsubouchi T."/>
            <person name="Morono Y."/>
            <person name="Uchiyama I."/>
            <person name="Ito T."/>
            <person name="Fujiyama A."/>
            <person name="Inagaki F."/>
            <person name="Takami H."/>
        </authorList>
    </citation>
    <scope>NUCLEOTIDE SEQUENCE</scope>
    <source>
        <strain evidence="1">Expedition CK06-06</strain>
    </source>
</reference>
<evidence type="ECO:0000313" key="1">
    <source>
        <dbReference type="EMBL" id="GAG32329.1"/>
    </source>
</evidence>
<evidence type="ECO:0008006" key="2">
    <source>
        <dbReference type="Google" id="ProtNLM"/>
    </source>
</evidence>
<dbReference type="EMBL" id="BARS01048050">
    <property type="protein sequence ID" value="GAG32329.1"/>
    <property type="molecule type" value="Genomic_DNA"/>
</dbReference>
<proteinExistence type="predicted"/>
<name>X0WMW3_9ZZZZ</name>
<accession>X0WMW3</accession>
<dbReference type="AlphaFoldDB" id="X0WMW3"/>
<comment type="caution">
    <text evidence="1">The sequence shown here is derived from an EMBL/GenBank/DDBJ whole genome shotgun (WGS) entry which is preliminary data.</text>
</comment>
<protein>
    <recommendedName>
        <fullName evidence="2">Aminoglycoside phosphotransferase domain-containing protein</fullName>
    </recommendedName>
</protein>
<feature type="non-terminal residue" evidence="1">
    <location>
        <position position="207"/>
    </location>
</feature>
<organism evidence="1">
    <name type="scientific">marine sediment metagenome</name>
    <dbReference type="NCBI Taxonomy" id="412755"/>
    <lineage>
        <taxon>unclassified sequences</taxon>
        <taxon>metagenomes</taxon>
        <taxon>ecological metagenomes</taxon>
    </lineage>
</organism>